<dbReference type="InterPro" id="IPR040256">
    <property type="entry name" value="At4g02000-like"/>
</dbReference>
<dbReference type="PANTHER" id="PTHR31286:SF167">
    <property type="entry name" value="OS09G0268800 PROTEIN"/>
    <property type="match status" value="1"/>
</dbReference>
<dbReference type="Pfam" id="PF13456">
    <property type="entry name" value="RVT_3"/>
    <property type="match status" value="1"/>
</dbReference>
<dbReference type="PANTHER" id="PTHR31286">
    <property type="entry name" value="GLYCINE-RICH CELL WALL STRUCTURAL PROTEIN 1.8-LIKE"/>
    <property type="match status" value="1"/>
</dbReference>
<gene>
    <name evidence="3" type="ORF">FSB_LOCUS47191</name>
</gene>
<evidence type="ECO:0008006" key="4">
    <source>
        <dbReference type="Google" id="ProtNLM"/>
    </source>
</evidence>
<protein>
    <recommendedName>
        <fullName evidence="4">DUF4283 domain-containing protein</fullName>
    </recommendedName>
</protein>
<evidence type="ECO:0000259" key="1">
    <source>
        <dbReference type="Pfam" id="PF13456"/>
    </source>
</evidence>
<sequence length="358" mass="39873">MDSLEGLWKKFSLSDFEGDGVDLASESDQPKSFLAAKFLTRRSLNVEAVACTFKPLWRTDQGFTIRDMGNNILVIVFDDEADRERVLQGEPWAYDKHLIVFQHIAKEEAIEEVNFSEISFWIQLHDLPIRKMNQESTTLLAAPLGVIKQVSEGDNATGNGQCLRIRVRLDITKPLCRGRKARLEKGRETWRSRWKGISRPFWKNSTNSPLATSPTPPATAEDQCADPIDHGTLQMDIEENPGLVPISGIKWNPPELRRCKVNFDGAVFAKTKEVGIRVIIRNSNGEPMAALCQRIPYPHSVNAVEALAAQAATQLAIVVGILYVEIEGDSFGIVTALLDPNPCLALFGHLIEDTKQLA</sequence>
<evidence type="ECO:0000259" key="2">
    <source>
        <dbReference type="Pfam" id="PF14111"/>
    </source>
</evidence>
<organism evidence="3">
    <name type="scientific">Fagus sylvatica</name>
    <name type="common">Beechnut</name>
    <dbReference type="NCBI Taxonomy" id="28930"/>
    <lineage>
        <taxon>Eukaryota</taxon>
        <taxon>Viridiplantae</taxon>
        <taxon>Streptophyta</taxon>
        <taxon>Embryophyta</taxon>
        <taxon>Tracheophyta</taxon>
        <taxon>Spermatophyta</taxon>
        <taxon>Magnoliopsida</taxon>
        <taxon>eudicotyledons</taxon>
        <taxon>Gunneridae</taxon>
        <taxon>Pentapetalae</taxon>
        <taxon>rosids</taxon>
        <taxon>fabids</taxon>
        <taxon>Fagales</taxon>
        <taxon>Fagaceae</taxon>
        <taxon>Fagus</taxon>
    </lineage>
</organism>
<name>A0A2N9I5M8_FAGSY</name>
<dbReference type="SUPFAM" id="SSF53098">
    <property type="entry name" value="Ribonuclease H-like"/>
    <property type="match status" value="1"/>
</dbReference>
<dbReference type="EMBL" id="OIVN01004791">
    <property type="protein sequence ID" value="SPD19309.1"/>
    <property type="molecule type" value="Genomic_DNA"/>
</dbReference>
<dbReference type="InterPro" id="IPR012337">
    <property type="entry name" value="RNaseH-like_sf"/>
</dbReference>
<dbReference type="GO" id="GO:0004523">
    <property type="term" value="F:RNA-DNA hybrid ribonuclease activity"/>
    <property type="evidence" value="ECO:0007669"/>
    <property type="project" value="InterPro"/>
</dbReference>
<feature type="domain" description="DUF4283" evidence="2">
    <location>
        <begin position="30"/>
        <end position="104"/>
    </location>
</feature>
<dbReference type="AlphaFoldDB" id="A0A2N9I5M8"/>
<dbReference type="GO" id="GO:0003676">
    <property type="term" value="F:nucleic acid binding"/>
    <property type="evidence" value="ECO:0007669"/>
    <property type="project" value="InterPro"/>
</dbReference>
<accession>A0A2N9I5M8</accession>
<feature type="domain" description="RNase H type-1" evidence="1">
    <location>
        <begin position="262"/>
        <end position="357"/>
    </location>
</feature>
<reference evidence="3" key="1">
    <citation type="submission" date="2018-02" db="EMBL/GenBank/DDBJ databases">
        <authorList>
            <person name="Cohen D.B."/>
            <person name="Kent A.D."/>
        </authorList>
    </citation>
    <scope>NUCLEOTIDE SEQUENCE</scope>
</reference>
<dbReference type="InterPro" id="IPR025558">
    <property type="entry name" value="DUF4283"/>
</dbReference>
<proteinExistence type="predicted"/>
<dbReference type="Gene3D" id="3.30.420.10">
    <property type="entry name" value="Ribonuclease H-like superfamily/Ribonuclease H"/>
    <property type="match status" value="1"/>
</dbReference>
<evidence type="ECO:0000313" key="3">
    <source>
        <dbReference type="EMBL" id="SPD19309.1"/>
    </source>
</evidence>
<dbReference type="Pfam" id="PF14111">
    <property type="entry name" value="DUF4283"/>
    <property type="match status" value="1"/>
</dbReference>
<dbReference type="InterPro" id="IPR002156">
    <property type="entry name" value="RNaseH_domain"/>
</dbReference>
<dbReference type="InterPro" id="IPR036397">
    <property type="entry name" value="RNaseH_sf"/>
</dbReference>